<sequence>MEDPAVRRSVFCEVRVPTPPGPFPQPQLDFAKRLRELRLRAGQPTEESLARQMGCGRTTVSDILNGRRFPNWELLSNLVRACGSSPGQWKGLWEETHLLLDEIRRTRRAVSAPSGGALLPVVWYRSNPEFYRAVAREVRGARSEIRVTYIRRHPPTHYISAASAEYFAAILDWARAAVDEDSERTVRRIIGVPEIAGTPDPVMLDWVRDHHAETAGLLNYEVTILRWPTGADGQNMALIDDSTAFLAFSGGSRQKLNGFSVKDPTFLSYYAAYFDQLWHGLVPIQTYLDQVGG</sequence>
<accession>A0ABY4KZ88</accession>
<dbReference type="SUPFAM" id="SSF47413">
    <property type="entry name" value="lambda repressor-like DNA-binding domains"/>
    <property type="match status" value="1"/>
</dbReference>
<dbReference type="InterPro" id="IPR001387">
    <property type="entry name" value="Cro/C1-type_HTH"/>
</dbReference>
<reference evidence="2 3" key="1">
    <citation type="submission" date="2020-04" db="EMBL/GenBank/DDBJ databases">
        <title>Thermobifida alba genome sequencing and assembly.</title>
        <authorList>
            <person name="Luzics S."/>
            <person name="Horvath B."/>
            <person name="Nagy I."/>
            <person name="Toth A."/>
            <person name="Nagy I."/>
            <person name="Kukolya J."/>
        </authorList>
    </citation>
    <scope>NUCLEOTIDE SEQUENCE [LARGE SCALE GENOMIC DNA]</scope>
    <source>
        <strain evidence="2 3">DSM 43795</strain>
    </source>
</reference>
<evidence type="ECO:0000313" key="3">
    <source>
        <dbReference type="Proteomes" id="UP000832041"/>
    </source>
</evidence>
<organism evidence="2 3">
    <name type="scientific">Thermobifida alba</name>
    <name type="common">Thermomonospora alba</name>
    <dbReference type="NCBI Taxonomy" id="53522"/>
    <lineage>
        <taxon>Bacteria</taxon>
        <taxon>Bacillati</taxon>
        <taxon>Actinomycetota</taxon>
        <taxon>Actinomycetes</taxon>
        <taxon>Streptosporangiales</taxon>
        <taxon>Nocardiopsidaceae</taxon>
        <taxon>Thermobifida</taxon>
    </lineage>
</organism>
<evidence type="ECO:0000313" key="2">
    <source>
        <dbReference type="EMBL" id="UPT20365.1"/>
    </source>
</evidence>
<name>A0ABY4KZ88_THEAE</name>
<proteinExistence type="predicted"/>
<dbReference type="Pfam" id="PF13560">
    <property type="entry name" value="HTH_31"/>
    <property type="match status" value="1"/>
</dbReference>
<evidence type="ECO:0000259" key="1">
    <source>
        <dbReference type="PROSITE" id="PS50943"/>
    </source>
</evidence>
<dbReference type="RefSeq" id="WP_248592623.1">
    <property type="nucleotide sequence ID" value="NZ_BAABEB010000012.1"/>
</dbReference>
<dbReference type="EMBL" id="CP051627">
    <property type="protein sequence ID" value="UPT20365.1"/>
    <property type="molecule type" value="Genomic_DNA"/>
</dbReference>
<dbReference type="Proteomes" id="UP000832041">
    <property type="component" value="Chromosome"/>
</dbReference>
<dbReference type="PROSITE" id="PS50943">
    <property type="entry name" value="HTH_CROC1"/>
    <property type="match status" value="1"/>
</dbReference>
<dbReference type="InterPro" id="IPR010982">
    <property type="entry name" value="Lambda_DNA-bd_dom_sf"/>
</dbReference>
<gene>
    <name evidence="2" type="ORF">FOF52_04805</name>
</gene>
<dbReference type="CDD" id="cd00093">
    <property type="entry name" value="HTH_XRE"/>
    <property type="match status" value="1"/>
</dbReference>
<dbReference type="SMART" id="SM00530">
    <property type="entry name" value="HTH_XRE"/>
    <property type="match status" value="1"/>
</dbReference>
<protein>
    <submittedName>
        <fullName evidence="2">Helix-turn-helix domain-containing protein</fullName>
    </submittedName>
</protein>
<dbReference type="Gene3D" id="1.10.260.40">
    <property type="entry name" value="lambda repressor-like DNA-binding domains"/>
    <property type="match status" value="1"/>
</dbReference>
<feature type="domain" description="HTH cro/C1-type" evidence="1">
    <location>
        <begin position="47"/>
        <end position="89"/>
    </location>
</feature>
<keyword evidence="3" id="KW-1185">Reference proteome</keyword>